<comment type="caution">
    <text evidence="2">The sequence shown here is derived from an EMBL/GenBank/DDBJ whole genome shotgun (WGS) entry which is preliminary data.</text>
</comment>
<protein>
    <submittedName>
        <fullName evidence="2">Uncharacterized protein</fullName>
    </submittedName>
</protein>
<accession>A0AAV5WMJ0</accession>
<keyword evidence="3" id="KW-1185">Reference proteome</keyword>
<feature type="compositionally biased region" description="Low complexity" evidence="1">
    <location>
        <begin position="54"/>
        <end position="65"/>
    </location>
</feature>
<sequence>MVVGRAFAKRRQSVAPPSLIAAKRNLARQDAVARRRSTARPSQSGDALADLVLPSTSSSHPSAATNRPSIDFPTAVLAAARRLSSRPSDSEHSLTSGIDLEELERMGSPTRRRVVNISDHKTCALLMTKMKEANSASPQL</sequence>
<feature type="non-terminal residue" evidence="2">
    <location>
        <position position="140"/>
    </location>
</feature>
<evidence type="ECO:0000313" key="2">
    <source>
        <dbReference type="EMBL" id="GMT33206.1"/>
    </source>
</evidence>
<name>A0AAV5WMJ0_9BILA</name>
<reference evidence="2" key="1">
    <citation type="submission" date="2023-10" db="EMBL/GenBank/DDBJ databases">
        <title>Genome assembly of Pristionchus species.</title>
        <authorList>
            <person name="Yoshida K."/>
            <person name="Sommer R.J."/>
        </authorList>
    </citation>
    <scope>NUCLEOTIDE SEQUENCE</scope>
    <source>
        <strain evidence="2">RS5133</strain>
    </source>
</reference>
<dbReference type="AlphaFoldDB" id="A0AAV5WMJ0"/>
<proteinExistence type="predicted"/>
<dbReference type="Proteomes" id="UP001432322">
    <property type="component" value="Unassembled WGS sequence"/>
</dbReference>
<evidence type="ECO:0000313" key="3">
    <source>
        <dbReference type="Proteomes" id="UP001432322"/>
    </source>
</evidence>
<feature type="region of interest" description="Disordered" evidence="1">
    <location>
        <begin position="1"/>
        <end position="71"/>
    </location>
</feature>
<evidence type="ECO:0000256" key="1">
    <source>
        <dbReference type="SAM" id="MobiDB-lite"/>
    </source>
</evidence>
<gene>
    <name evidence="2" type="ORF">PFISCL1PPCAC_24503</name>
</gene>
<organism evidence="2 3">
    <name type="scientific">Pristionchus fissidentatus</name>
    <dbReference type="NCBI Taxonomy" id="1538716"/>
    <lineage>
        <taxon>Eukaryota</taxon>
        <taxon>Metazoa</taxon>
        <taxon>Ecdysozoa</taxon>
        <taxon>Nematoda</taxon>
        <taxon>Chromadorea</taxon>
        <taxon>Rhabditida</taxon>
        <taxon>Rhabditina</taxon>
        <taxon>Diplogasteromorpha</taxon>
        <taxon>Diplogasteroidea</taxon>
        <taxon>Neodiplogasteridae</taxon>
        <taxon>Pristionchus</taxon>
    </lineage>
</organism>
<dbReference type="EMBL" id="BTSY01000006">
    <property type="protein sequence ID" value="GMT33206.1"/>
    <property type="molecule type" value="Genomic_DNA"/>
</dbReference>